<dbReference type="PANTHER" id="PTHR13083:SF3">
    <property type="entry name" value="WD REPEAT-CONTAINING PROTEIN 91"/>
    <property type="match status" value="1"/>
</dbReference>
<dbReference type="InterPro" id="IPR039724">
    <property type="entry name" value="WDR91"/>
</dbReference>
<dbReference type="GO" id="GO:0051898">
    <property type="term" value="P:negative regulation of phosphatidylinositol 3-kinase/protein kinase B signal transduction"/>
    <property type="evidence" value="ECO:0007669"/>
    <property type="project" value="InterPro"/>
</dbReference>
<evidence type="ECO:0000259" key="5">
    <source>
        <dbReference type="Pfam" id="PF23138"/>
    </source>
</evidence>
<keyword evidence="4" id="KW-0967">Endosome</keyword>
<name>A0AAF3END4_9BILA</name>
<dbReference type="GO" id="GO:0031901">
    <property type="term" value="C:early endosome membrane"/>
    <property type="evidence" value="ECO:0007669"/>
    <property type="project" value="TreeGrafter"/>
</dbReference>
<evidence type="ECO:0000313" key="6">
    <source>
        <dbReference type="Proteomes" id="UP000887575"/>
    </source>
</evidence>
<dbReference type="AlphaFoldDB" id="A0AAF3END4"/>
<evidence type="ECO:0000256" key="1">
    <source>
        <dbReference type="ARBA" id="ARBA00004412"/>
    </source>
</evidence>
<protein>
    <submittedName>
        <fullName evidence="7">LisH domain-containing protein</fullName>
    </submittedName>
</protein>
<organism evidence="6 7">
    <name type="scientific">Mesorhabditis belari</name>
    <dbReference type="NCBI Taxonomy" id="2138241"/>
    <lineage>
        <taxon>Eukaryota</taxon>
        <taxon>Metazoa</taxon>
        <taxon>Ecdysozoa</taxon>
        <taxon>Nematoda</taxon>
        <taxon>Chromadorea</taxon>
        <taxon>Rhabditida</taxon>
        <taxon>Rhabditina</taxon>
        <taxon>Rhabditomorpha</taxon>
        <taxon>Rhabditoidea</taxon>
        <taxon>Rhabditidae</taxon>
        <taxon>Mesorhabditinae</taxon>
        <taxon>Mesorhabditis</taxon>
    </lineage>
</organism>
<dbReference type="PANTHER" id="PTHR13083">
    <property type="entry name" value="WD REPEAT-CONTAINING PROTEIN 91"/>
    <property type="match status" value="1"/>
</dbReference>
<comment type="similarity">
    <text evidence="3">Belongs to the WD repeat WDR91 family.</text>
</comment>
<proteinExistence type="inferred from homology"/>
<dbReference type="WBParaSite" id="MBELARI_LOCUS15567">
    <property type="protein sequence ID" value="MBELARI_LOCUS15567"/>
    <property type="gene ID" value="MBELARI_LOCUS15567"/>
</dbReference>
<dbReference type="Proteomes" id="UP000887575">
    <property type="component" value="Unassembled WGS sequence"/>
</dbReference>
<sequence length="240" mass="27680">MNDDHSNTAADELVRGYLHYRGLTQTVSTFEQELKTEHHSKVQVEKIVEEILSAIEKHDIDSLKKIWTTFNERVFNSLSGEESRLAQQYENDVYRLYLVKCVQKNDKQKCVEFFTKIAPLAVNNPQWNEWFTISYVQNAKDREPFKKYFVKQWQEIFLISLHNFLSITMQSVEKPLLLRMIEAAMQESSSSPTSGRSGSIDEELIDDFAVIAQCSGPMKAASSKPSLKNLFKSITGKRND</sequence>
<reference evidence="7" key="1">
    <citation type="submission" date="2024-02" db="UniProtKB">
        <authorList>
            <consortium name="WormBaseParasite"/>
        </authorList>
    </citation>
    <scope>IDENTIFICATION</scope>
</reference>
<dbReference type="InterPro" id="IPR056327">
    <property type="entry name" value="ARMC9_CTLH-like_dom"/>
</dbReference>
<keyword evidence="6" id="KW-1185">Reference proteome</keyword>
<dbReference type="GO" id="GO:0141039">
    <property type="term" value="F:phosphatidylinositol 3-kinase inhibitor activity"/>
    <property type="evidence" value="ECO:0007669"/>
    <property type="project" value="InterPro"/>
</dbReference>
<dbReference type="GO" id="GO:0045022">
    <property type="term" value="P:early endosome to late endosome transport"/>
    <property type="evidence" value="ECO:0007669"/>
    <property type="project" value="InterPro"/>
</dbReference>
<evidence type="ECO:0000256" key="4">
    <source>
        <dbReference type="ARBA" id="ARBA00022753"/>
    </source>
</evidence>
<comment type="subcellular location">
    <subcellularLocation>
        <location evidence="1">Early endosome</location>
    </subcellularLocation>
    <subcellularLocation>
        <location evidence="2">Late endosome</location>
    </subcellularLocation>
</comment>
<accession>A0AAF3END4</accession>
<dbReference type="Pfam" id="PF23138">
    <property type="entry name" value="CTLH_Armc9"/>
    <property type="match status" value="1"/>
</dbReference>
<evidence type="ECO:0000256" key="3">
    <source>
        <dbReference type="ARBA" id="ARBA00006128"/>
    </source>
</evidence>
<dbReference type="GO" id="GO:0031902">
    <property type="term" value="C:late endosome membrane"/>
    <property type="evidence" value="ECO:0007669"/>
    <property type="project" value="TreeGrafter"/>
</dbReference>
<evidence type="ECO:0000256" key="2">
    <source>
        <dbReference type="ARBA" id="ARBA00004603"/>
    </source>
</evidence>
<evidence type="ECO:0000313" key="7">
    <source>
        <dbReference type="WBParaSite" id="MBELARI_LOCUS15567"/>
    </source>
</evidence>
<feature type="domain" description="ARMC9 CTLH-like" evidence="5">
    <location>
        <begin position="49"/>
        <end position="170"/>
    </location>
</feature>